<gene>
    <name evidence="8" type="ORF">NRIC_34360</name>
</gene>
<dbReference type="GO" id="GO:0005886">
    <property type="term" value="C:plasma membrane"/>
    <property type="evidence" value="ECO:0007669"/>
    <property type="project" value="UniProtKB-SubCell"/>
</dbReference>
<feature type="transmembrane region" description="Helical" evidence="6">
    <location>
        <begin position="198"/>
        <end position="218"/>
    </location>
</feature>
<evidence type="ECO:0000256" key="4">
    <source>
        <dbReference type="ARBA" id="ARBA00022989"/>
    </source>
</evidence>
<dbReference type="PANTHER" id="PTHR46795">
    <property type="entry name" value="ABC TRANSPORTER PERMEASE-RELATED-RELATED"/>
    <property type="match status" value="1"/>
</dbReference>
<keyword evidence="3 6" id="KW-0812">Transmembrane</keyword>
<keyword evidence="5 6" id="KW-0472">Membrane</keyword>
<dbReference type="EMBL" id="BJCC01000034">
    <property type="protein sequence ID" value="GCF95545.1"/>
    <property type="molecule type" value="Genomic_DNA"/>
</dbReference>
<evidence type="ECO:0000256" key="6">
    <source>
        <dbReference type="PIRNR" id="PIRNR018968"/>
    </source>
</evidence>
<accession>A0A4P5PBI1</accession>
<name>A0A4P5PBI1_9ENTE</name>
<feature type="transmembrane region" description="Helical" evidence="6">
    <location>
        <begin position="532"/>
        <end position="553"/>
    </location>
</feature>
<evidence type="ECO:0000256" key="3">
    <source>
        <dbReference type="ARBA" id="ARBA00022692"/>
    </source>
</evidence>
<dbReference type="Proteomes" id="UP000290567">
    <property type="component" value="Unassembled WGS sequence"/>
</dbReference>
<dbReference type="InterPro" id="IPR052536">
    <property type="entry name" value="ABC-4_Integral_Memb_Prot"/>
</dbReference>
<organism evidence="8 9">
    <name type="scientific">Enterococcus florum</name>
    <dbReference type="NCBI Taxonomy" id="2480627"/>
    <lineage>
        <taxon>Bacteria</taxon>
        <taxon>Bacillati</taxon>
        <taxon>Bacillota</taxon>
        <taxon>Bacilli</taxon>
        <taxon>Lactobacillales</taxon>
        <taxon>Enterococcaceae</taxon>
        <taxon>Enterococcus</taxon>
    </lineage>
</organism>
<dbReference type="PIRSF" id="PIRSF018968">
    <property type="entry name" value="ABC_permease_BceB"/>
    <property type="match status" value="1"/>
</dbReference>
<feature type="transmembrane region" description="Helical" evidence="6">
    <location>
        <begin position="621"/>
        <end position="642"/>
    </location>
</feature>
<comment type="caution">
    <text evidence="8">The sequence shown here is derived from an EMBL/GenBank/DDBJ whole genome shotgun (WGS) entry which is preliminary data.</text>
</comment>
<keyword evidence="4 6" id="KW-1133">Transmembrane helix</keyword>
<comment type="subcellular location">
    <subcellularLocation>
        <location evidence="1 6">Cell membrane</location>
        <topology evidence="1 6">Multi-pass membrane protein</topology>
    </subcellularLocation>
</comment>
<dbReference type="GO" id="GO:0055085">
    <property type="term" value="P:transmembrane transport"/>
    <property type="evidence" value="ECO:0007669"/>
    <property type="project" value="UniProtKB-UniRule"/>
</dbReference>
<dbReference type="OrthoDB" id="1705903at2"/>
<dbReference type="RefSeq" id="WP_146623926.1">
    <property type="nucleotide sequence ID" value="NZ_BJCC01000034.1"/>
</dbReference>
<keyword evidence="9" id="KW-1185">Reference proteome</keyword>
<feature type="transmembrane region" description="Helical" evidence="6">
    <location>
        <begin position="100"/>
        <end position="125"/>
    </location>
</feature>
<evidence type="ECO:0000256" key="1">
    <source>
        <dbReference type="ARBA" id="ARBA00004651"/>
    </source>
</evidence>
<feature type="transmembrane region" description="Helical" evidence="6">
    <location>
        <begin position="145"/>
        <end position="170"/>
    </location>
</feature>
<dbReference type="Pfam" id="PF02687">
    <property type="entry name" value="FtsX"/>
    <property type="match status" value="2"/>
</dbReference>
<dbReference type="InterPro" id="IPR027022">
    <property type="entry name" value="ABC_permease_BceB-typ"/>
</dbReference>
<feature type="transmembrane region" description="Helical" evidence="6">
    <location>
        <begin position="281"/>
        <end position="306"/>
    </location>
</feature>
<feature type="domain" description="ABC3 transporter permease C-terminal" evidence="7">
    <location>
        <begin position="62"/>
        <end position="180"/>
    </location>
</feature>
<keyword evidence="2 6" id="KW-1003">Cell membrane</keyword>
<feature type="domain" description="ABC3 transporter permease C-terminal" evidence="7">
    <location>
        <begin position="537"/>
        <end position="644"/>
    </location>
</feature>
<proteinExistence type="inferred from homology"/>
<evidence type="ECO:0000256" key="2">
    <source>
        <dbReference type="ARBA" id="ARBA00022475"/>
    </source>
</evidence>
<dbReference type="InterPro" id="IPR003838">
    <property type="entry name" value="ABC3_permease_C"/>
</dbReference>
<keyword evidence="6" id="KW-0813">Transport</keyword>
<sequence length="658" mass="75067">MFYMKLAFTNLKKNHRAYLPFLISMLFLVAAITMTQVIVKNPGMKQLPDSYSAITMFSFGNIILMIFSGIFSIYTNSFLLKQRKKEFGLYNVLGLGKRELYIMMFWENFFSFWIVLAAGIISGTILGKLGFLVLQKMIGIGERFVFSLTFETLGIVVLLFLGIFLFLFLLNCLQIKRTKPIELLYGDKRGEIEPKSKWIATVIGIGCLAGGYSLALLIESPVDALTFFFVAVVLVIFGTYNLFISGSITLLKTLKNRKRFYYKTNHFISVSSMIYRMKQNAAGLASICILSTMVLVTMGTTGSLFFGQQELLNSRYSHSVSISSYQNVPEIRQSAEQLAQKKGIELTNMQEVETTKSLFFKRTGDTFQFRSEAQISELNDAAMISLMTMAEYNKHAERSVELKDNQIAVFTASGDISQEAITINGTKYRVKEKVDHFIGLHQQNNLSDVFIIAVKDQQMIDQLLKEWRVPEEDRQPQYSLGFDINADESERYHFAQDLKTMYSSQFSDEALGFSFDSKDIYARSNKTFTSGFFFLGMIFGVIFTLATALIIYYKQISEGIDDQQRFEILQKVGMSHEEVRKVIHSQVLLVFLFPLLVAVVHLGFAFPLINKLLILFGLVNWHVILITTIAVVLIFSLLYFIVYQLTARSYYKIVEREA</sequence>
<feature type="transmembrane region" description="Helical" evidence="6">
    <location>
        <begin position="21"/>
        <end position="39"/>
    </location>
</feature>
<dbReference type="PANTHER" id="PTHR46795:SF3">
    <property type="entry name" value="ABC TRANSPORTER PERMEASE"/>
    <property type="match status" value="1"/>
</dbReference>
<reference evidence="9" key="1">
    <citation type="submission" date="2019-02" db="EMBL/GenBank/DDBJ databases">
        <title>Draft genome sequence of Enterococcus sp. Gos25-1.</title>
        <authorList>
            <person name="Tanaka N."/>
            <person name="Shiwa Y."/>
            <person name="Fujita N."/>
        </authorList>
    </citation>
    <scope>NUCLEOTIDE SEQUENCE [LARGE SCALE GENOMIC DNA]</scope>
    <source>
        <strain evidence="9">Gos25-1</strain>
    </source>
</reference>
<evidence type="ECO:0000313" key="9">
    <source>
        <dbReference type="Proteomes" id="UP000290567"/>
    </source>
</evidence>
<comment type="similarity">
    <text evidence="6">Belongs to the ABC-4 integral membrane protein family.</text>
</comment>
<feature type="transmembrane region" description="Helical" evidence="6">
    <location>
        <begin position="51"/>
        <end position="79"/>
    </location>
</feature>
<evidence type="ECO:0000313" key="8">
    <source>
        <dbReference type="EMBL" id="GCF95545.1"/>
    </source>
</evidence>
<dbReference type="AlphaFoldDB" id="A0A4P5PBI1"/>
<evidence type="ECO:0000256" key="5">
    <source>
        <dbReference type="ARBA" id="ARBA00023136"/>
    </source>
</evidence>
<feature type="transmembrane region" description="Helical" evidence="6">
    <location>
        <begin position="224"/>
        <end position="251"/>
    </location>
</feature>
<feature type="transmembrane region" description="Helical" evidence="6">
    <location>
        <begin position="587"/>
        <end position="609"/>
    </location>
</feature>
<protein>
    <submittedName>
        <fullName evidence="8">ABC transporter permease</fullName>
    </submittedName>
</protein>
<evidence type="ECO:0000259" key="7">
    <source>
        <dbReference type="Pfam" id="PF02687"/>
    </source>
</evidence>